<comment type="caution">
    <text evidence="1">The sequence shown here is derived from an EMBL/GenBank/DDBJ whole genome shotgun (WGS) entry which is preliminary data.</text>
</comment>
<evidence type="ECO:0000313" key="2">
    <source>
        <dbReference type="Proteomes" id="UP000037247"/>
    </source>
</evidence>
<sequence length="316" mass="35063">MTTPDLPAPTELIEWAAHADRTAALMTDTVQIDGNWWRDELVAAGLPDAGIGTSRSRAELFDLGTLASTSPDAALTLLWNSVAFCTGRAVSDNRKRIIAVSANRSRVARVLQEAAAIASTDPDKAYDMLRPGRTNRIDRLGPSGFTWYLYFAGAGAADHPCQVIEPAVARALRWAGWDSLSTTNWSADEYVAYLGLLRRWRTEIGVERLDVVVNGLVAIAPPSGWDYGWQSWHRDTWQEEPYDRWVPGPLNANDLKLVYHWMGMLSEMNPSSPAAEHFSKIGAKIMRAIGDVGEPGYLRHDEFGRYRDGRIGMSYP</sequence>
<dbReference type="InterPro" id="IPR048868">
    <property type="entry name" value="OGG-like_put"/>
</dbReference>
<accession>A0ABR5IBV2</accession>
<dbReference type="Pfam" id="PF21790">
    <property type="entry name" value="OGG"/>
    <property type="match status" value="1"/>
</dbReference>
<proteinExistence type="predicted"/>
<protein>
    <submittedName>
        <fullName evidence="1">Uncharacterized protein</fullName>
    </submittedName>
</protein>
<dbReference type="RefSeq" id="WP_049699266.1">
    <property type="nucleotide sequence ID" value="NZ_JAQDQF010000008.1"/>
</dbReference>
<dbReference type="Proteomes" id="UP000037247">
    <property type="component" value="Unassembled WGS sequence"/>
</dbReference>
<keyword evidence="2" id="KW-1185">Reference proteome</keyword>
<reference evidence="1 2" key="1">
    <citation type="submission" date="2015-05" db="EMBL/GenBank/DDBJ databases">
        <title>Draft genome sequence of the bacterium Gordonia jacobaea a new member of the Gordonia genus.</title>
        <authorList>
            <person name="Jimenez-Galisteo G."/>
            <person name="Dominguez A."/>
            <person name="Munoz E."/>
            <person name="Vinas M."/>
        </authorList>
    </citation>
    <scope>NUCLEOTIDE SEQUENCE [LARGE SCALE GENOMIC DNA]</scope>
    <source>
        <strain evidence="2">mv1</strain>
    </source>
</reference>
<name>A0ABR5IBV2_9ACTN</name>
<dbReference type="EMBL" id="LDTZ01000017">
    <property type="protein sequence ID" value="KNA91093.1"/>
    <property type="molecule type" value="Genomic_DNA"/>
</dbReference>
<organism evidence="1 2">
    <name type="scientific">Gordonia jacobaea</name>
    <dbReference type="NCBI Taxonomy" id="122202"/>
    <lineage>
        <taxon>Bacteria</taxon>
        <taxon>Bacillati</taxon>
        <taxon>Actinomycetota</taxon>
        <taxon>Actinomycetes</taxon>
        <taxon>Mycobacteriales</taxon>
        <taxon>Gordoniaceae</taxon>
        <taxon>Gordonia</taxon>
    </lineage>
</organism>
<evidence type="ECO:0000313" key="1">
    <source>
        <dbReference type="EMBL" id="KNA91093.1"/>
    </source>
</evidence>
<gene>
    <name evidence="1" type="ORF">ABW18_12450</name>
</gene>